<accession>A0ACD3AUN7</accession>
<organism evidence="1 2">
    <name type="scientific">Pluteus cervinus</name>
    <dbReference type="NCBI Taxonomy" id="181527"/>
    <lineage>
        <taxon>Eukaryota</taxon>
        <taxon>Fungi</taxon>
        <taxon>Dikarya</taxon>
        <taxon>Basidiomycota</taxon>
        <taxon>Agaricomycotina</taxon>
        <taxon>Agaricomycetes</taxon>
        <taxon>Agaricomycetidae</taxon>
        <taxon>Agaricales</taxon>
        <taxon>Pluteineae</taxon>
        <taxon>Pluteaceae</taxon>
        <taxon>Pluteus</taxon>
    </lineage>
</organism>
<reference evidence="1 2" key="1">
    <citation type="journal article" date="2019" name="Nat. Ecol. Evol.">
        <title>Megaphylogeny resolves global patterns of mushroom evolution.</title>
        <authorList>
            <person name="Varga T."/>
            <person name="Krizsan K."/>
            <person name="Foldi C."/>
            <person name="Dima B."/>
            <person name="Sanchez-Garcia M."/>
            <person name="Sanchez-Ramirez S."/>
            <person name="Szollosi G.J."/>
            <person name="Szarkandi J.G."/>
            <person name="Papp V."/>
            <person name="Albert L."/>
            <person name="Andreopoulos W."/>
            <person name="Angelini C."/>
            <person name="Antonin V."/>
            <person name="Barry K.W."/>
            <person name="Bougher N.L."/>
            <person name="Buchanan P."/>
            <person name="Buyck B."/>
            <person name="Bense V."/>
            <person name="Catcheside P."/>
            <person name="Chovatia M."/>
            <person name="Cooper J."/>
            <person name="Damon W."/>
            <person name="Desjardin D."/>
            <person name="Finy P."/>
            <person name="Geml J."/>
            <person name="Haridas S."/>
            <person name="Hughes K."/>
            <person name="Justo A."/>
            <person name="Karasinski D."/>
            <person name="Kautmanova I."/>
            <person name="Kiss B."/>
            <person name="Kocsube S."/>
            <person name="Kotiranta H."/>
            <person name="LaButti K.M."/>
            <person name="Lechner B.E."/>
            <person name="Liimatainen K."/>
            <person name="Lipzen A."/>
            <person name="Lukacs Z."/>
            <person name="Mihaltcheva S."/>
            <person name="Morgado L.N."/>
            <person name="Niskanen T."/>
            <person name="Noordeloos M.E."/>
            <person name="Ohm R.A."/>
            <person name="Ortiz-Santana B."/>
            <person name="Ovrebo C."/>
            <person name="Racz N."/>
            <person name="Riley R."/>
            <person name="Savchenko A."/>
            <person name="Shiryaev A."/>
            <person name="Soop K."/>
            <person name="Spirin V."/>
            <person name="Szebenyi C."/>
            <person name="Tomsovsky M."/>
            <person name="Tulloss R.E."/>
            <person name="Uehling J."/>
            <person name="Grigoriev I.V."/>
            <person name="Vagvolgyi C."/>
            <person name="Papp T."/>
            <person name="Martin F.M."/>
            <person name="Miettinen O."/>
            <person name="Hibbett D.S."/>
            <person name="Nagy L.G."/>
        </authorList>
    </citation>
    <scope>NUCLEOTIDE SEQUENCE [LARGE SCALE GENOMIC DNA]</scope>
    <source>
        <strain evidence="1 2">NL-1719</strain>
    </source>
</reference>
<evidence type="ECO:0000313" key="1">
    <source>
        <dbReference type="EMBL" id="TFK69393.1"/>
    </source>
</evidence>
<dbReference type="EMBL" id="ML208331">
    <property type="protein sequence ID" value="TFK69393.1"/>
    <property type="molecule type" value="Genomic_DNA"/>
</dbReference>
<keyword evidence="2" id="KW-1185">Reference proteome</keyword>
<name>A0ACD3AUN7_9AGAR</name>
<proteinExistence type="predicted"/>
<sequence length="724" mass="82119">MDIPEIKQFLREELQNPVDAGLDFAQNAFSYLEAEHWSELSKSFLSSGLYANGRWTAIPAESPRYEKSLYAPLVALINGVIAHFQLPDRQVQDTSGVYLTHVRNRMPTLLQIWGKAEDELTLGEIKDIAKFEELSQANKTAPDITIFAKGGHCFQSLDFPDHTKRNYASVLCPLEVKLGSNTNHEKHLLQVAIYARECFTVQHNRRHVYSAILTEKHITLYQFNRAIAVRSSRIDYHEFPELFVKLLLGLLAADDAELELAFDTSIFWADCHIRGRIRKIRVEFDGLLRELDLVSFQPRWNCDTIIGRSTTCWEIEIDGQQIVAKDVWCSKVREKESEFLERVEDLPGLCQMFSYKENGAVFENKWLSGVPLQNDRRNRVLCRLLMKKYGESLEHFSSLIGLLEAFYDAICAHRGLWWLGILHRDVSLNNILFGTNPNDVGNRGILIDLDLAIFLSRITSGAGHDFLTGTRVFLSFKILMNSEYPHDFLDDLESFFYVLLWILLSRGATGERVDCIPDLLNEWRNDDPKICAGAKSRMLNHFDIEVFPVLQHGKFIRRLLLQLATFVHKHNVQDRKQMKPMKKDIPLDKLHPEGYINAMYDEFLGYVNEAIQSLKANNEVDGPVSDGESDDDDNLPSSPCRPSLPSGRASDLSLLKPSTSSSHNSQPLGSTLGTKRSVSSREPEAIDTPDSPSKRLKMLSGEPAPRAPSDSDDDHEEAPAATSN</sequence>
<dbReference type="Proteomes" id="UP000308600">
    <property type="component" value="Unassembled WGS sequence"/>
</dbReference>
<protein>
    <submittedName>
        <fullName evidence="1">Uncharacterized protein</fullName>
    </submittedName>
</protein>
<evidence type="ECO:0000313" key="2">
    <source>
        <dbReference type="Proteomes" id="UP000308600"/>
    </source>
</evidence>
<gene>
    <name evidence="1" type="ORF">BDN72DRAFT_840360</name>
</gene>